<keyword evidence="3" id="KW-0067">ATP-binding</keyword>
<reference evidence="8 9" key="1">
    <citation type="submission" date="2015-12" db="EMBL/GenBank/DDBJ databases">
        <title>Nitrous oxide reduction kinetics distinguish bacteria harboring typical versus atypical NosZ.</title>
        <authorList>
            <person name="Yoon S."/>
            <person name="Nissen S."/>
            <person name="Park D."/>
            <person name="Sanford R.A."/>
            <person name="Loeffler F.E."/>
        </authorList>
    </citation>
    <scope>NUCLEOTIDE SEQUENCE [LARGE SCALE GENOMIC DNA]</scope>
    <source>
        <strain evidence="8 9">ATCC BAA-841</strain>
    </source>
</reference>
<dbReference type="PROSITE" id="PS51733">
    <property type="entry name" value="BPL_LPL_CATALYTIC"/>
    <property type="match status" value="1"/>
</dbReference>
<dbReference type="CDD" id="cd16442">
    <property type="entry name" value="BPL"/>
    <property type="match status" value="1"/>
</dbReference>
<dbReference type="AlphaFoldDB" id="A0A133XDR0"/>
<evidence type="ECO:0000313" key="9">
    <source>
        <dbReference type="Proteomes" id="UP000070186"/>
    </source>
</evidence>
<dbReference type="STRING" id="281362.AT959_19870"/>
<dbReference type="GO" id="GO:0005524">
    <property type="term" value="F:ATP binding"/>
    <property type="evidence" value="ECO:0007669"/>
    <property type="project" value="UniProtKB-KW"/>
</dbReference>
<dbReference type="RefSeq" id="WP_066887326.1">
    <property type="nucleotide sequence ID" value="NZ_LODL01000040.1"/>
</dbReference>
<dbReference type="Gene3D" id="2.30.30.100">
    <property type="match status" value="1"/>
</dbReference>
<sequence length="272" mass="28622">MTLIDPVLLKSRLGLLAGRFDVDALAECDSSSSELMRRADRGAPAGTVVVTDRQSAGRGRRGRSWSSAPEASLTFSVLWRFSGPPGRLAGLSLVVGVALAEALEMLGAQGVCLKWPNDVLLRRDNAYAKLAGILVELSTDRRGTQAVIGIGLNLQAPPESLPQPVAGLDQALAATPDRHVVLAAILGHLAAVLDRFAVDGFAGLKMDWQQRHAWQGEAVQLLGEAAEPLPGRCLGVDDDGALLLETASGVQRIFSGDVSLRPIGSALGVRRA</sequence>
<name>A0A133XDR0_9RHOO</name>
<evidence type="ECO:0000256" key="3">
    <source>
        <dbReference type="ARBA" id="ARBA00022840"/>
    </source>
</evidence>
<evidence type="ECO:0000256" key="6">
    <source>
        <dbReference type="ARBA" id="ARBA00047846"/>
    </source>
</evidence>
<protein>
    <recommendedName>
        <fullName evidence="5">biotin--[biotin carboxyl-carrier protein] ligase</fullName>
        <ecNumber evidence="5">6.3.4.15</ecNumber>
    </recommendedName>
</protein>
<dbReference type="InterPro" id="IPR008988">
    <property type="entry name" value="Transcriptional_repressor_C"/>
</dbReference>
<organism evidence="8 9">
    <name type="scientific">Dechloromonas denitrificans</name>
    <dbReference type="NCBI Taxonomy" id="281362"/>
    <lineage>
        <taxon>Bacteria</taxon>
        <taxon>Pseudomonadati</taxon>
        <taxon>Pseudomonadota</taxon>
        <taxon>Betaproteobacteria</taxon>
        <taxon>Rhodocyclales</taxon>
        <taxon>Azonexaceae</taxon>
        <taxon>Dechloromonas</taxon>
    </lineage>
</organism>
<dbReference type="GO" id="GO:0005737">
    <property type="term" value="C:cytoplasm"/>
    <property type="evidence" value="ECO:0007669"/>
    <property type="project" value="TreeGrafter"/>
</dbReference>
<comment type="caution">
    <text evidence="8">The sequence shown here is derived from an EMBL/GenBank/DDBJ whole genome shotgun (WGS) entry which is preliminary data.</text>
</comment>
<dbReference type="Gene3D" id="3.30.930.10">
    <property type="entry name" value="Bira Bifunctional Protein, Domain 2"/>
    <property type="match status" value="1"/>
</dbReference>
<dbReference type="InterPro" id="IPR045864">
    <property type="entry name" value="aa-tRNA-synth_II/BPL/LPL"/>
</dbReference>
<dbReference type="SUPFAM" id="SSF50037">
    <property type="entry name" value="C-terminal domain of transcriptional repressors"/>
    <property type="match status" value="1"/>
</dbReference>
<keyword evidence="1 8" id="KW-0436">Ligase</keyword>
<dbReference type="GO" id="GO:0004077">
    <property type="term" value="F:biotin--[biotin carboxyl-carrier protein] ligase activity"/>
    <property type="evidence" value="ECO:0007669"/>
    <property type="project" value="UniProtKB-EC"/>
</dbReference>
<evidence type="ECO:0000259" key="7">
    <source>
        <dbReference type="PROSITE" id="PS51733"/>
    </source>
</evidence>
<dbReference type="PANTHER" id="PTHR12835:SF5">
    <property type="entry name" value="BIOTIN--PROTEIN LIGASE"/>
    <property type="match status" value="1"/>
</dbReference>
<evidence type="ECO:0000256" key="1">
    <source>
        <dbReference type="ARBA" id="ARBA00022598"/>
    </source>
</evidence>
<dbReference type="SUPFAM" id="SSF55681">
    <property type="entry name" value="Class II aaRS and biotin synthetases"/>
    <property type="match status" value="1"/>
</dbReference>
<dbReference type="NCBIfam" id="TIGR00121">
    <property type="entry name" value="birA_ligase"/>
    <property type="match status" value="1"/>
</dbReference>
<dbReference type="EMBL" id="LODL01000040">
    <property type="protein sequence ID" value="KXB29074.1"/>
    <property type="molecule type" value="Genomic_DNA"/>
</dbReference>
<dbReference type="Pfam" id="PF03099">
    <property type="entry name" value="BPL_LplA_LipB"/>
    <property type="match status" value="1"/>
</dbReference>
<evidence type="ECO:0000313" key="8">
    <source>
        <dbReference type="EMBL" id="KXB29074.1"/>
    </source>
</evidence>
<comment type="catalytic activity">
    <reaction evidence="6">
        <text>biotin + L-lysyl-[protein] + ATP = N(6)-biotinyl-L-lysyl-[protein] + AMP + diphosphate + H(+)</text>
        <dbReference type="Rhea" id="RHEA:11756"/>
        <dbReference type="Rhea" id="RHEA-COMP:9752"/>
        <dbReference type="Rhea" id="RHEA-COMP:10505"/>
        <dbReference type="ChEBI" id="CHEBI:15378"/>
        <dbReference type="ChEBI" id="CHEBI:29969"/>
        <dbReference type="ChEBI" id="CHEBI:30616"/>
        <dbReference type="ChEBI" id="CHEBI:33019"/>
        <dbReference type="ChEBI" id="CHEBI:57586"/>
        <dbReference type="ChEBI" id="CHEBI:83144"/>
        <dbReference type="ChEBI" id="CHEBI:456215"/>
        <dbReference type="EC" id="6.3.4.15"/>
    </reaction>
</comment>
<keyword evidence="4" id="KW-0092">Biotin</keyword>
<dbReference type="Pfam" id="PF02237">
    <property type="entry name" value="BPL_C"/>
    <property type="match status" value="1"/>
</dbReference>
<dbReference type="PANTHER" id="PTHR12835">
    <property type="entry name" value="BIOTIN PROTEIN LIGASE"/>
    <property type="match status" value="1"/>
</dbReference>
<dbReference type="InterPro" id="IPR004143">
    <property type="entry name" value="BPL_LPL_catalytic"/>
</dbReference>
<feature type="domain" description="BPL/LPL catalytic" evidence="7">
    <location>
        <begin position="17"/>
        <end position="197"/>
    </location>
</feature>
<dbReference type="InterPro" id="IPR004408">
    <property type="entry name" value="Biotin_CoA_COase_ligase"/>
</dbReference>
<evidence type="ECO:0000256" key="4">
    <source>
        <dbReference type="ARBA" id="ARBA00023267"/>
    </source>
</evidence>
<evidence type="ECO:0000256" key="2">
    <source>
        <dbReference type="ARBA" id="ARBA00022741"/>
    </source>
</evidence>
<accession>A0A133XDR0</accession>
<proteinExistence type="predicted"/>
<gene>
    <name evidence="8" type="ORF">AT959_19870</name>
</gene>
<keyword evidence="9" id="KW-1185">Reference proteome</keyword>
<dbReference type="InterPro" id="IPR003142">
    <property type="entry name" value="BPL_C"/>
</dbReference>
<dbReference type="Proteomes" id="UP000070186">
    <property type="component" value="Unassembled WGS sequence"/>
</dbReference>
<evidence type="ECO:0000256" key="5">
    <source>
        <dbReference type="ARBA" id="ARBA00024227"/>
    </source>
</evidence>
<dbReference type="EC" id="6.3.4.15" evidence="5"/>
<keyword evidence="2" id="KW-0547">Nucleotide-binding</keyword>